<evidence type="ECO:0000313" key="7">
    <source>
        <dbReference type="EMBL" id="HAE47084.1"/>
    </source>
</evidence>
<dbReference type="Pfam" id="PF02690">
    <property type="entry name" value="Na_Pi_cotrans"/>
    <property type="match status" value="2"/>
</dbReference>
<name>A0A3B9IGU5_9PROT</name>
<comment type="subcellular location">
    <subcellularLocation>
        <location evidence="1">Cell membrane</location>
        <topology evidence="1">Multi-pass membrane protein</topology>
    </subcellularLocation>
</comment>
<feature type="transmembrane region" description="Helical" evidence="6">
    <location>
        <begin position="207"/>
        <end position="238"/>
    </location>
</feature>
<evidence type="ECO:0000256" key="1">
    <source>
        <dbReference type="ARBA" id="ARBA00004651"/>
    </source>
</evidence>
<protein>
    <recommendedName>
        <fullName evidence="9">Na/Pi cotransporter family protein</fullName>
    </recommendedName>
</protein>
<gene>
    <name evidence="7" type="ORF">DCK97_06655</name>
</gene>
<sequence>MTLRGEDCGRCGGAAHSAACGAGGLVPIFCGSGGMLLDVTTALAGLGLFFLGARTLGDALKRLAGRRVRVAVARSTDGPLKAAGMGLVMAAVTQSTQVATFILAGMIRAALIRAERAMMVMTGVNVGVCGLLFVATFDVRIVVYAVIGLSGIAMTRARFAPWRDQFSALFGAGLLLFGLGLLRQGTVPIAGLEIVTGTMAAISGHDILVFLAAALLILAVQSSSAVGMIGISLAGAGLFGPEQAIALAFGANFGTALNMALLTRGMAGRARQL</sequence>
<feature type="transmembrane region" description="Helical" evidence="6">
    <location>
        <begin position="87"/>
        <end position="111"/>
    </location>
</feature>
<organism evidence="7 8">
    <name type="scientific">Tistrella mobilis</name>
    <dbReference type="NCBI Taxonomy" id="171437"/>
    <lineage>
        <taxon>Bacteria</taxon>
        <taxon>Pseudomonadati</taxon>
        <taxon>Pseudomonadota</taxon>
        <taxon>Alphaproteobacteria</taxon>
        <taxon>Geminicoccales</taxon>
        <taxon>Geminicoccaceae</taxon>
        <taxon>Tistrella</taxon>
    </lineage>
</organism>
<dbReference type="Proteomes" id="UP000257706">
    <property type="component" value="Unassembled WGS sequence"/>
</dbReference>
<feature type="transmembrane region" description="Helical" evidence="6">
    <location>
        <begin position="165"/>
        <end position="182"/>
    </location>
</feature>
<feature type="non-terminal residue" evidence="7">
    <location>
        <position position="273"/>
    </location>
</feature>
<reference evidence="7 8" key="1">
    <citation type="journal article" date="2018" name="Nat. Biotechnol.">
        <title>A standardized bacterial taxonomy based on genome phylogeny substantially revises the tree of life.</title>
        <authorList>
            <person name="Parks D.H."/>
            <person name="Chuvochina M."/>
            <person name="Waite D.W."/>
            <person name="Rinke C."/>
            <person name="Skarshewski A."/>
            <person name="Chaumeil P.A."/>
            <person name="Hugenholtz P."/>
        </authorList>
    </citation>
    <scope>NUCLEOTIDE SEQUENCE [LARGE SCALE GENOMIC DNA]</scope>
    <source>
        <strain evidence="7">UBA8739</strain>
    </source>
</reference>
<dbReference type="NCBIfam" id="NF037997">
    <property type="entry name" value="Na_Pi_symport"/>
    <property type="match status" value="1"/>
</dbReference>
<evidence type="ECO:0000256" key="4">
    <source>
        <dbReference type="ARBA" id="ARBA00022989"/>
    </source>
</evidence>
<evidence type="ECO:0000256" key="6">
    <source>
        <dbReference type="SAM" id="Phobius"/>
    </source>
</evidence>
<proteinExistence type="predicted"/>
<dbReference type="GO" id="GO:0005886">
    <property type="term" value="C:plasma membrane"/>
    <property type="evidence" value="ECO:0007669"/>
    <property type="project" value="UniProtKB-SubCell"/>
</dbReference>
<keyword evidence="2" id="KW-1003">Cell membrane</keyword>
<feature type="transmembrane region" description="Helical" evidence="6">
    <location>
        <begin position="244"/>
        <end position="263"/>
    </location>
</feature>
<dbReference type="PANTHER" id="PTHR10010:SF46">
    <property type="entry name" value="SODIUM-DEPENDENT PHOSPHATE TRANSPORT PROTEIN 2B"/>
    <property type="match status" value="1"/>
</dbReference>
<evidence type="ECO:0000313" key="8">
    <source>
        <dbReference type="Proteomes" id="UP000257706"/>
    </source>
</evidence>
<evidence type="ECO:0000256" key="2">
    <source>
        <dbReference type="ARBA" id="ARBA00022475"/>
    </source>
</evidence>
<dbReference type="PANTHER" id="PTHR10010">
    <property type="entry name" value="SOLUTE CARRIER FAMILY 34 SODIUM PHOSPHATE , MEMBER 2-RELATED"/>
    <property type="match status" value="1"/>
</dbReference>
<keyword evidence="3 6" id="KW-0812">Transmembrane</keyword>
<dbReference type="InterPro" id="IPR003841">
    <property type="entry name" value="Na/Pi_transpt"/>
</dbReference>
<dbReference type="EMBL" id="DMAI01000106">
    <property type="protein sequence ID" value="HAE47084.1"/>
    <property type="molecule type" value="Genomic_DNA"/>
</dbReference>
<dbReference type="AlphaFoldDB" id="A0A3B9IGU5"/>
<dbReference type="GO" id="GO:0005436">
    <property type="term" value="F:sodium:phosphate symporter activity"/>
    <property type="evidence" value="ECO:0007669"/>
    <property type="project" value="InterPro"/>
</dbReference>
<keyword evidence="4 6" id="KW-1133">Transmembrane helix</keyword>
<accession>A0A3B9IGU5</accession>
<evidence type="ECO:0000256" key="3">
    <source>
        <dbReference type="ARBA" id="ARBA00022692"/>
    </source>
</evidence>
<evidence type="ECO:0000256" key="5">
    <source>
        <dbReference type="ARBA" id="ARBA00023136"/>
    </source>
</evidence>
<dbReference type="GO" id="GO:0044341">
    <property type="term" value="P:sodium-dependent phosphate transport"/>
    <property type="evidence" value="ECO:0007669"/>
    <property type="project" value="InterPro"/>
</dbReference>
<keyword evidence="5 6" id="KW-0472">Membrane</keyword>
<comment type="caution">
    <text evidence="7">The sequence shown here is derived from an EMBL/GenBank/DDBJ whole genome shotgun (WGS) entry which is preliminary data.</text>
</comment>
<evidence type="ECO:0008006" key="9">
    <source>
        <dbReference type="Google" id="ProtNLM"/>
    </source>
</evidence>